<protein>
    <submittedName>
        <fullName evidence="1">Uncharacterized protein</fullName>
    </submittedName>
</protein>
<sequence>MRKGLIEVIILVFGLLGSVTAAMAQVNHVSINSRQFELNSVPQLKVNVVAQNDDVSRLGFYIRQLDDDQFLQQKLIVQGINRFLLQLHGTNVISDKNAQLIITEATATGAITLAVLAVFDAPYSFKSATLAAHANNQQSSAVAENPVKKLSVISQKNKQTSQSSSTTVTQAIASVDGATQQVDCLIERDNSDTLWRIANRYKEQWHTSVYGAMLAIFEANLSAFSKQRIHLLLKDVPLHCPSTAILSEYNNKGVDRKVFEVIEAKHAAK</sequence>
<keyword evidence="2" id="KW-1185">Reference proteome</keyword>
<dbReference type="KEGG" id="spol:FH971_18870"/>
<name>A0A4Y5YJC6_9GAMM</name>
<organism evidence="1 2">
    <name type="scientific">Shewanella polaris</name>
    <dbReference type="NCBI Taxonomy" id="2588449"/>
    <lineage>
        <taxon>Bacteria</taxon>
        <taxon>Pseudomonadati</taxon>
        <taxon>Pseudomonadota</taxon>
        <taxon>Gammaproteobacteria</taxon>
        <taxon>Alteromonadales</taxon>
        <taxon>Shewanellaceae</taxon>
        <taxon>Shewanella</taxon>
    </lineage>
</organism>
<dbReference type="Proteomes" id="UP000319809">
    <property type="component" value="Chromosome"/>
</dbReference>
<gene>
    <name evidence="1" type="ORF">FH971_18870</name>
</gene>
<dbReference type="NCBIfam" id="TIGR03505">
    <property type="entry name" value="FimV_core"/>
    <property type="match status" value="1"/>
</dbReference>
<reference evidence="1 2" key="1">
    <citation type="submission" date="2019-06" db="EMBL/GenBank/DDBJ databases">
        <title>The genome of Shewanella sp. SM1901.</title>
        <authorList>
            <person name="Cha Q."/>
        </authorList>
    </citation>
    <scope>NUCLEOTIDE SEQUENCE [LARGE SCALE GENOMIC DNA]</scope>
    <source>
        <strain evidence="1 2">SM1901</strain>
    </source>
</reference>
<proteinExistence type="predicted"/>
<dbReference type="RefSeq" id="WP_140235324.1">
    <property type="nucleotide sequence ID" value="NZ_CP041036.1"/>
</dbReference>
<dbReference type="AlphaFoldDB" id="A0A4Y5YJC6"/>
<accession>A0A4Y5YJC6</accession>
<evidence type="ECO:0000313" key="2">
    <source>
        <dbReference type="Proteomes" id="UP000319809"/>
    </source>
</evidence>
<dbReference type="InterPro" id="IPR020012">
    <property type="entry name" value="LysM_FimV"/>
</dbReference>
<dbReference type="EMBL" id="CP041036">
    <property type="protein sequence ID" value="QDE32847.1"/>
    <property type="molecule type" value="Genomic_DNA"/>
</dbReference>
<evidence type="ECO:0000313" key="1">
    <source>
        <dbReference type="EMBL" id="QDE32847.1"/>
    </source>
</evidence>